<evidence type="ECO:0000259" key="2">
    <source>
        <dbReference type="Pfam" id="PF10552"/>
    </source>
</evidence>
<evidence type="ECO:0000313" key="4">
    <source>
        <dbReference type="Proteomes" id="UP001254075"/>
    </source>
</evidence>
<dbReference type="AlphaFoldDB" id="A0AAW8W8G8"/>
<dbReference type="Pfam" id="PF10552">
    <property type="entry name" value="ORF6C"/>
    <property type="match status" value="1"/>
</dbReference>
<dbReference type="RefSeq" id="WP_313845275.1">
    <property type="nucleotide sequence ID" value="NZ_JAVLAM010000001.1"/>
</dbReference>
<evidence type="ECO:0000313" key="3">
    <source>
        <dbReference type="EMBL" id="MDT7014668.1"/>
    </source>
</evidence>
<comment type="caution">
    <text evidence="3">The sequence shown here is derived from an EMBL/GenBank/DDBJ whole genome shotgun (WGS) entry which is preliminary data.</text>
</comment>
<gene>
    <name evidence="3" type="ORF">RI532_09665</name>
</gene>
<reference evidence="3" key="1">
    <citation type="submission" date="2023-08" db="EMBL/GenBank/DDBJ databases">
        <authorList>
            <person name="Page C.A."/>
            <person name="Perez-Diaz I.M."/>
        </authorList>
    </citation>
    <scope>NUCLEOTIDE SEQUENCE</scope>
    <source>
        <strain evidence="3">3.8.38</strain>
    </source>
</reference>
<proteinExistence type="predicted"/>
<dbReference type="InterPro" id="IPR013557">
    <property type="entry name" value="AntA/B_antirep"/>
</dbReference>
<feature type="domain" description="ORF6C" evidence="2">
    <location>
        <begin position="119"/>
        <end position="229"/>
    </location>
</feature>
<dbReference type="EMBL" id="JAVLAM010000001">
    <property type="protein sequence ID" value="MDT7014668.1"/>
    <property type="molecule type" value="Genomic_DNA"/>
</dbReference>
<name>A0AAW8W8G8_9LACO</name>
<accession>A0AAW8W8G8</accession>
<evidence type="ECO:0000259" key="1">
    <source>
        <dbReference type="Pfam" id="PF08346"/>
    </source>
</evidence>
<sequence>MNELIKTFKKNDGTVAVDGRDLHDFLGVETPYTQWFDRMIAYGFTESVDFTGLSQKSEKPQGGRPTVDHAMTLDMAKEVSMIQRTPKGKQAREYFIAMEKQAKRQAQQVVLPMTPEEKLLLVMENANRANKRLTGVEERMDDFEQNRRLETGDYTTISRGVSRAVNFYVRDRHLQLTKEQRSALYKDINGGLNQVCGVRARIQIKAKDFDKAMKYIDDWRPSTATKMLIQQMSLALEA</sequence>
<dbReference type="InterPro" id="IPR018878">
    <property type="entry name" value="ORF6C_dom"/>
</dbReference>
<protein>
    <submittedName>
        <fullName evidence="3">AntA/AntB antirepressor family protein</fullName>
    </submittedName>
</protein>
<dbReference type="Proteomes" id="UP001254075">
    <property type="component" value="Unassembled WGS sequence"/>
</dbReference>
<organism evidence="3 4">
    <name type="scientific">Levilactobacillus namurensis</name>
    <dbReference type="NCBI Taxonomy" id="380393"/>
    <lineage>
        <taxon>Bacteria</taxon>
        <taxon>Bacillati</taxon>
        <taxon>Bacillota</taxon>
        <taxon>Bacilli</taxon>
        <taxon>Lactobacillales</taxon>
        <taxon>Lactobacillaceae</taxon>
        <taxon>Levilactobacillus</taxon>
    </lineage>
</organism>
<feature type="domain" description="AntA/AntB antirepressor" evidence="1">
    <location>
        <begin position="17"/>
        <end position="85"/>
    </location>
</feature>
<dbReference type="Pfam" id="PF08346">
    <property type="entry name" value="AntA"/>
    <property type="match status" value="1"/>
</dbReference>